<gene>
    <name evidence="1" type="ORF">POPTR_015G019901v4</name>
</gene>
<reference evidence="1 2" key="1">
    <citation type="journal article" date="2006" name="Science">
        <title>The genome of black cottonwood, Populus trichocarpa (Torr. &amp; Gray).</title>
        <authorList>
            <person name="Tuskan G.A."/>
            <person name="Difazio S."/>
            <person name="Jansson S."/>
            <person name="Bohlmann J."/>
            <person name="Grigoriev I."/>
            <person name="Hellsten U."/>
            <person name="Putnam N."/>
            <person name="Ralph S."/>
            <person name="Rombauts S."/>
            <person name="Salamov A."/>
            <person name="Schein J."/>
            <person name="Sterck L."/>
            <person name="Aerts A."/>
            <person name="Bhalerao R.R."/>
            <person name="Bhalerao R.P."/>
            <person name="Blaudez D."/>
            <person name="Boerjan W."/>
            <person name="Brun A."/>
            <person name="Brunner A."/>
            <person name="Busov V."/>
            <person name="Campbell M."/>
            <person name="Carlson J."/>
            <person name="Chalot M."/>
            <person name="Chapman J."/>
            <person name="Chen G.L."/>
            <person name="Cooper D."/>
            <person name="Coutinho P.M."/>
            <person name="Couturier J."/>
            <person name="Covert S."/>
            <person name="Cronk Q."/>
            <person name="Cunningham R."/>
            <person name="Davis J."/>
            <person name="Degroeve S."/>
            <person name="Dejardin A."/>
            <person name="Depamphilis C."/>
            <person name="Detter J."/>
            <person name="Dirks B."/>
            <person name="Dubchak I."/>
            <person name="Duplessis S."/>
            <person name="Ehlting J."/>
            <person name="Ellis B."/>
            <person name="Gendler K."/>
            <person name="Goodstein D."/>
            <person name="Gribskov M."/>
            <person name="Grimwood J."/>
            <person name="Groover A."/>
            <person name="Gunter L."/>
            <person name="Hamberger B."/>
            <person name="Heinze B."/>
            <person name="Helariutta Y."/>
            <person name="Henrissat B."/>
            <person name="Holligan D."/>
            <person name="Holt R."/>
            <person name="Huang W."/>
            <person name="Islam-Faridi N."/>
            <person name="Jones S."/>
            <person name="Jones-Rhoades M."/>
            <person name="Jorgensen R."/>
            <person name="Joshi C."/>
            <person name="Kangasjarvi J."/>
            <person name="Karlsson J."/>
            <person name="Kelleher C."/>
            <person name="Kirkpatrick R."/>
            <person name="Kirst M."/>
            <person name="Kohler A."/>
            <person name="Kalluri U."/>
            <person name="Larimer F."/>
            <person name="Leebens-Mack J."/>
            <person name="Leple J.C."/>
            <person name="Locascio P."/>
            <person name="Lou Y."/>
            <person name="Lucas S."/>
            <person name="Martin F."/>
            <person name="Montanini B."/>
            <person name="Napoli C."/>
            <person name="Nelson D.R."/>
            <person name="Nelson C."/>
            <person name="Nieminen K."/>
            <person name="Nilsson O."/>
            <person name="Pereda V."/>
            <person name="Peter G."/>
            <person name="Philippe R."/>
            <person name="Pilate G."/>
            <person name="Poliakov A."/>
            <person name="Razumovskaya J."/>
            <person name="Richardson P."/>
            <person name="Rinaldi C."/>
            <person name="Ritland K."/>
            <person name="Rouze P."/>
            <person name="Ryaboy D."/>
            <person name="Schmutz J."/>
            <person name="Schrader J."/>
            <person name="Segerman B."/>
            <person name="Shin H."/>
            <person name="Siddiqui A."/>
            <person name="Sterky F."/>
            <person name="Terry A."/>
            <person name="Tsai C.J."/>
            <person name="Uberbacher E."/>
            <person name="Unneberg P."/>
            <person name="Vahala J."/>
            <person name="Wall K."/>
            <person name="Wessler S."/>
            <person name="Yang G."/>
            <person name="Yin T."/>
            <person name="Douglas C."/>
            <person name="Marra M."/>
            <person name="Sandberg G."/>
            <person name="Van de Peer Y."/>
            <person name="Rokhsar D."/>
        </authorList>
    </citation>
    <scope>NUCLEOTIDE SEQUENCE [LARGE SCALE GENOMIC DNA]</scope>
    <source>
        <strain evidence="2">cv. Nisqually</strain>
    </source>
</reference>
<sequence>MAGLSVSCFHQMRHKIKTLRGSHFLFLKKEIDKIRVQGRVFWEVIPCLSYKTELRPPLAREEKKKRRGPESFKFLTASEDINQPLLHHYLTVSLSFQPFLTYGSKTDLATVAIITNSITIYQPLLLPSAHPMFSHLKRSFKE</sequence>
<comment type="caution">
    <text evidence="1">The sequence shown here is derived from an EMBL/GenBank/DDBJ whole genome shotgun (WGS) entry which is preliminary data.</text>
</comment>
<evidence type="ECO:0000313" key="2">
    <source>
        <dbReference type="Proteomes" id="UP000006729"/>
    </source>
</evidence>
<name>A0ACC0RVJ9_POPTR</name>
<protein>
    <submittedName>
        <fullName evidence="1">Uncharacterized protein</fullName>
    </submittedName>
</protein>
<dbReference type="EMBL" id="CM009304">
    <property type="protein sequence ID" value="KAI9380877.1"/>
    <property type="molecule type" value="Genomic_DNA"/>
</dbReference>
<keyword evidence="2" id="KW-1185">Reference proteome</keyword>
<accession>A0ACC0RVJ9</accession>
<organism evidence="1 2">
    <name type="scientific">Populus trichocarpa</name>
    <name type="common">Western balsam poplar</name>
    <name type="synonym">Populus balsamifera subsp. trichocarpa</name>
    <dbReference type="NCBI Taxonomy" id="3694"/>
    <lineage>
        <taxon>Eukaryota</taxon>
        <taxon>Viridiplantae</taxon>
        <taxon>Streptophyta</taxon>
        <taxon>Embryophyta</taxon>
        <taxon>Tracheophyta</taxon>
        <taxon>Spermatophyta</taxon>
        <taxon>Magnoliopsida</taxon>
        <taxon>eudicotyledons</taxon>
        <taxon>Gunneridae</taxon>
        <taxon>Pentapetalae</taxon>
        <taxon>rosids</taxon>
        <taxon>fabids</taxon>
        <taxon>Malpighiales</taxon>
        <taxon>Salicaceae</taxon>
        <taxon>Saliceae</taxon>
        <taxon>Populus</taxon>
    </lineage>
</organism>
<proteinExistence type="predicted"/>
<dbReference type="Proteomes" id="UP000006729">
    <property type="component" value="Chromosome 15"/>
</dbReference>
<evidence type="ECO:0000313" key="1">
    <source>
        <dbReference type="EMBL" id="KAI9380877.1"/>
    </source>
</evidence>